<evidence type="ECO:0000313" key="1">
    <source>
        <dbReference type="EMBL" id="GAU21257.1"/>
    </source>
</evidence>
<dbReference type="EMBL" id="DF973226">
    <property type="protein sequence ID" value="GAU21257.1"/>
    <property type="molecule type" value="Genomic_DNA"/>
</dbReference>
<evidence type="ECO:0000313" key="2">
    <source>
        <dbReference type="Proteomes" id="UP000242715"/>
    </source>
</evidence>
<gene>
    <name evidence="1" type="ORF">TSUD_286670</name>
</gene>
<dbReference type="PANTHER" id="PTHR33116:SF78">
    <property type="entry name" value="OS12G0587133 PROTEIN"/>
    <property type="match status" value="1"/>
</dbReference>
<proteinExistence type="predicted"/>
<accession>A0A2Z6MWS2</accession>
<evidence type="ECO:0008006" key="3">
    <source>
        <dbReference type="Google" id="ProtNLM"/>
    </source>
</evidence>
<dbReference type="AlphaFoldDB" id="A0A2Z6MWS2"/>
<dbReference type="PANTHER" id="PTHR33116">
    <property type="entry name" value="REVERSE TRANSCRIPTASE ZINC-BINDING DOMAIN-CONTAINING PROTEIN-RELATED-RELATED"/>
    <property type="match status" value="1"/>
</dbReference>
<organism evidence="1 2">
    <name type="scientific">Trifolium subterraneum</name>
    <name type="common">Subterranean clover</name>
    <dbReference type="NCBI Taxonomy" id="3900"/>
    <lineage>
        <taxon>Eukaryota</taxon>
        <taxon>Viridiplantae</taxon>
        <taxon>Streptophyta</taxon>
        <taxon>Embryophyta</taxon>
        <taxon>Tracheophyta</taxon>
        <taxon>Spermatophyta</taxon>
        <taxon>Magnoliopsida</taxon>
        <taxon>eudicotyledons</taxon>
        <taxon>Gunneridae</taxon>
        <taxon>Pentapetalae</taxon>
        <taxon>rosids</taxon>
        <taxon>fabids</taxon>
        <taxon>Fabales</taxon>
        <taxon>Fabaceae</taxon>
        <taxon>Papilionoideae</taxon>
        <taxon>50 kb inversion clade</taxon>
        <taxon>NPAAA clade</taxon>
        <taxon>Hologalegina</taxon>
        <taxon>IRL clade</taxon>
        <taxon>Trifolieae</taxon>
        <taxon>Trifolium</taxon>
    </lineage>
</organism>
<protein>
    <recommendedName>
        <fullName evidence="3">Reverse transcriptase zinc-binding domain-containing protein</fullName>
    </recommendedName>
</protein>
<sequence length="398" mass="45422">MSNSRISCSVYGGRITLINSVLSSIPLYFFSFFKAPSCILNQLVRIQRNFLWGGGIEDKKLCWVRWDQICLPKDQGGLGVKNLEVFNGALLSKWKWRFLVDGEAVWSDLLKFRYGHLPSSLLCGAPNTIGIKESLWWKDILSIGGQGQADWFKSHVRCEAFQDAMISDKLEWNGGTHRWIWHWRDPLSEIENVQLLDLMNLLTGLSLQPDGVDKWRWTPESGGIFSVKSCYNLLIEARNTVISDANVLGAIQKLWKNDVPFKIVPIYSSIVLLSKRYGKRYLGSTRKITLNAFVYSAVHSDSQQKPPCKITEQSIEVPSPMKAITRVPAPLVEEARAHGHTPDKPLPRNPFDALRYFFRINNTAVKHSMIPRPPNRPNKRMSNHAQPFRLFFPHSTTD</sequence>
<dbReference type="Proteomes" id="UP000242715">
    <property type="component" value="Unassembled WGS sequence"/>
</dbReference>
<reference evidence="2" key="1">
    <citation type="journal article" date="2017" name="Front. Plant Sci.">
        <title>Climate Clever Clovers: New Paradigm to Reduce the Environmental Footprint of Ruminants by Breeding Low Methanogenic Forages Utilizing Haplotype Variation.</title>
        <authorList>
            <person name="Kaur P."/>
            <person name="Appels R."/>
            <person name="Bayer P.E."/>
            <person name="Keeble-Gagnere G."/>
            <person name="Wang J."/>
            <person name="Hirakawa H."/>
            <person name="Shirasawa K."/>
            <person name="Vercoe P."/>
            <person name="Stefanova K."/>
            <person name="Durmic Z."/>
            <person name="Nichols P."/>
            <person name="Revell C."/>
            <person name="Isobe S.N."/>
            <person name="Edwards D."/>
            <person name="Erskine W."/>
        </authorList>
    </citation>
    <scope>NUCLEOTIDE SEQUENCE [LARGE SCALE GENOMIC DNA]</scope>
    <source>
        <strain evidence="2">cv. Daliak</strain>
    </source>
</reference>
<dbReference type="OrthoDB" id="1436389at2759"/>
<keyword evidence="2" id="KW-1185">Reference proteome</keyword>
<name>A0A2Z6MWS2_TRISU</name>